<evidence type="ECO:0000313" key="13">
    <source>
        <dbReference type="Proteomes" id="UP000233781"/>
    </source>
</evidence>
<dbReference type="GO" id="GO:0046983">
    <property type="term" value="F:protein dimerization activity"/>
    <property type="evidence" value="ECO:0007669"/>
    <property type="project" value="InterPro"/>
</dbReference>
<accession>A0A2N3YLQ1</accession>
<dbReference type="Pfam" id="PF07730">
    <property type="entry name" value="HisKA_3"/>
    <property type="match status" value="1"/>
</dbReference>
<keyword evidence="6 12" id="KW-0418">Kinase</keyword>
<dbReference type="OrthoDB" id="227596at2"/>
<dbReference type="AlphaFoldDB" id="A0A2N3YLQ1"/>
<dbReference type="RefSeq" id="WP_101396160.1">
    <property type="nucleotide sequence ID" value="NZ_PJNE01000001.1"/>
</dbReference>
<keyword evidence="13" id="KW-1185">Reference proteome</keyword>
<proteinExistence type="predicted"/>
<dbReference type="InterPro" id="IPR050482">
    <property type="entry name" value="Sensor_HK_TwoCompSys"/>
</dbReference>
<dbReference type="PANTHER" id="PTHR24421">
    <property type="entry name" value="NITRATE/NITRITE SENSOR PROTEIN NARX-RELATED"/>
    <property type="match status" value="1"/>
</dbReference>
<keyword evidence="4" id="KW-0808">Transferase</keyword>
<reference evidence="12 13" key="1">
    <citation type="submission" date="2017-12" db="EMBL/GenBank/DDBJ databases">
        <title>Sequencing the genomes of 1000 Actinobacteria strains.</title>
        <authorList>
            <person name="Klenk H.-P."/>
        </authorList>
    </citation>
    <scope>NUCLEOTIDE SEQUENCE [LARGE SCALE GENOMIC DNA]</scope>
    <source>
        <strain evidence="12 13">DSM 12806</strain>
    </source>
</reference>
<evidence type="ECO:0000256" key="5">
    <source>
        <dbReference type="ARBA" id="ARBA00022741"/>
    </source>
</evidence>
<keyword evidence="5" id="KW-0547">Nucleotide-binding</keyword>
<keyword evidence="3" id="KW-0597">Phosphoprotein</keyword>
<evidence type="ECO:0000259" key="10">
    <source>
        <dbReference type="Pfam" id="PF07730"/>
    </source>
</evidence>
<dbReference type="InterPro" id="IPR011712">
    <property type="entry name" value="Sig_transdc_His_kin_sub3_dim/P"/>
</dbReference>
<evidence type="ECO:0000256" key="1">
    <source>
        <dbReference type="ARBA" id="ARBA00000085"/>
    </source>
</evidence>
<dbReference type="PANTHER" id="PTHR24421:SF10">
    <property type="entry name" value="NITRATE_NITRITE SENSOR PROTEIN NARQ"/>
    <property type="match status" value="1"/>
</dbReference>
<organism evidence="12 13">
    <name type="scientific">Phycicoccus duodecadis</name>
    <dbReference type="NCBI Taxonomy" id="173053"/>
    <lineage>
        <taxon>Bacteria</taxon>
        <taxon>Bacillati</taxon>
        <taxon>Actinomycetota</taxon>
        <taxon>Actinomycetes</taxon>
        <taxon>Micrococcales</taxon>
        <taxon>Intrasporangiaceae</taxon>
        <taxon>Phycicoccus</taxon>
    </lineage>
</organism>
<evidence type="ECO:0000259" key="11">
    <source>
        <dbReference type="Pfam" id="PF23539"/>
    </source>
</evidence>
<evidence type="ECO:0000256" key="7">
    <source>
        <dbReference type="ARBA" id="ARBA00022840"/>
    </source>
</evidence>
<feature type="transmembrane region" description="Helical" evidence="9">
    <location>
        <begin position="21"/>
        <end position="42"/>
    </location>
</feature>
<dbReference type="EC" id="2.7.13.3" evidence="2"/>
<feature type="transmembrane region" description="Helical" evidence="9">
    <location>
        <begin position="94"/>
        <end position="110"/>
    </location>
</feature>
<comment type="caution">
    <text evidence="12">The sequence shown here is derived from an EMBL/GenBank/DDBJ whole genome shotgun (WGS) entry which is preliminary data.</text>
</comment>
<keyword evidence="9" id="KW-0812">Transmembrane</keyword>
<comment type="catalytic activity">
    <reaction evidence="1">
        <text>ATP + protein L-histidine = ADP + protein N-phospho-L-histidine.</text>
        <dbReference type="EC" id="2.7.13.3"/>
    </reaction>
</comment>
<dbReference type="GO" id="GO:0005524">
    <property type="term" value="F:ATP binding"/>
    <property type="evidence" value="ECO:0007669"/>
    <property type="project" value="UniProtKB-KW"/>
</dbReference>
<name>A0A2N3YLQ1_9MICO</name>
<dbReference type="Proteomes" id="UP000233781">
    <property type="component" value="Unassembled WGS sequence"/>
</dbReference>
<gene>
    <name evidence="12" type="ORF">ATL31_2634</name>
</gene>
<dbReference type="Gene3D" id="1.20.5.1930">
    <property type="match status" value="1"/>
</dbReference>
<dbReference type="InterPro" id="IPR036890">
    <property type="entry name" value="HATPase_C_sf"/>
</dbReference>
<evidence type="ECO:0000256" key="2">
    <source>
        <dbReference type="ARBA" id="ARBA00012438"/>
    </source>
</evidence>
<feature type="domain" description="Signal transduction histidine kinase subgroup 3 dimerisation and phosphoacceptor" evidence="10">
    <location>
        <begin position="182"/>
        <end position="248"/>
    </location>
</feature>
<dbReference type="SUPFAM" id="SSF55874">
    <property type="entry name" value="ATPase domain of HSP90 chaperone/DNA topoisomerase II/histidine kinase"/>
    <property type="match status" value="1"/>
</dbReference>
<dbReference type="Pfam" id="PF23539">
    <property type="entry name" value="DUF7134"/>
    <property type="match status" value="1"/>
</dbReference>
<keyword evidence="9" id="KW-0472">Membrane</keyword>
<keyword evidence="8" id="KW-0902">Two-component regulatory system</keyword>
<evidence type="ECO:0000256" key="3">
    <source>
        <dbReference type="ARBA" id="ARBA00022553"/>
    </source>
</evidence>
<keyword evidence="7" id="KW-0067">ATP-binding</keyword>
<feature type="transmembrane region" description="Helical" evidence="9">
    <location>
        <begin position="140"/>
        <end position="157"/>
    </location>
</feature>
<keyword evidence="9" id="KW-1133">Transmembrane helix</keyword>
<dbReference type="CDD" id="cd16917">
    <property type="entry name" value="HATPase_UhpB-NarQ-NarX-like"/>
    <property type="match status" value="1"/>
</dbReference>
<evidence type="ECO:0000256" key="6">
    <source>
        <dbReference type="ARBA" id="ARBA00022777"/>
    </source>
</evidence>
<dbReference type="EMBL" id="PJNE01000001">
    <property type="protein sequence ID" value="PKW27783.1"/>
    <property type="molecule type" value="Genomic_DNA"/>
</dbReference>
<protein>
    <recommendedName>
        <fullName evidence="2">histidine kinase</fullName>
        <ecNumber evidence="2">2.7.13.3</ecNumber>
    </recommendedName>
</protein>
<dbReference type="Gene3D" id="3.30.565.10">
    <property type="entry name" value="Histidine kinase-like ATPase, C-terminal domain"/>
    <property type="match status" value="1"/>
</dbReference>
<evidence type="ECO:0000256" key="9">
    <source>
        <dbReference type="SAM" id="Phobius"/>
    </source>
</evidence>
<dbReference type="InterPro" id="IPR055558">
    <property type="entry name" value="DUF7134"/>
</dbReference>
<evidence type="ECO:0000256" key="4">
    <source>
        <dbReference type="ARBA" id="ARBA00022679"/>
    </source>
</evidence>
<dbReference type="GO" id="GO:0000155">
    <property type="term" value="F:phosphorelay sensor kinase activity"/>
    <property type="evidence" value="ECO:0007669"/>
    <property type="project" value="InterPro"/>
</dbReference>
<feature type="transmembrane region" description="Helical" evidence="9">
    <location>
        <begin position="48"/>
        <end position="65"/>
    </location>
</feature>
<sequence>MDEQVRRPRHRWAGPGQVAGAPVVDVVLAAALLLYTLGAILTGAVHEGPVWVSVPVAVLMCGSLLARSRWPVAATIVAVAAGAAQAVVGHSPSTLSSLVIYLVLAFTVGAEREEGPAVLGLVALVGGVWVQEWLDHGSDYLFILLVYGAAWLGGRALRGWRSRATYAEQHQRDLARLAVAEERVRIARELHDVVANGLSVIAVQADAAEAALAKDPARAAEPLRMIRAASRAALQDMRQMLGVLRPAGDDGLGPEDLRPARGLADLPGLVALMRGAGLPLTASLPDPSASCPAAVGLASYRIAQEGLTNVLKHAGPVATTLAVRVTDEWVEVCVHNIAAAAPVPTVARGGTGLMGVRERVHAAGGRLEHGPDPAGGFRLWARLPGTPR</sequence>
<evidence type="ECO:0000313" key="12">
    <source>
        <dbReference type="EMBL" id="PKW27783.1"/>
    </source>
</evidence>
<evidence type="ECO:0000256" key="8">
    <source>
        <dbReference type="ARBA" id="ARBA00023012"/>
    </source>
</evidence>
<dbReference type="GO" id="GO:0016020">
    <property type="term" value="C:membrane"/>
    <property type="evidence" value="ECO:0007669"/>
    <property type="project" value="InterPro"/>
</dbReference>
<feature type="domain" description="DUF7134" evidence="11">
    <location>
        <begin position="23"/>
        <end position="158"/>
    </location>
</feature>